<comment type="caution">
    <text evidence="2">The sequence shown here is derived from an EMBL/GenBank/DDBJ whole genome shotgun (WGS) entry which is preliminary data.</text>
</comment>
<feature type="region of interest" description="Disordered" evidence="1">
    <location>
        <begin position="150"/>
        <end position="173"/>
    </location>
</feature>
<sequence length="173" mass="18870">MTLQDVRSPVGRHPTPPELRPRLRLKPKASPTGIVDGAWWPWRDTLTTELPGLLSVLSVRGEGIQRVRYNPGEWASAPAQLVTDGRTVQLEGHGRQPVNTLEVVGADRSRVILLVVPPHTDADQAHEMMMTAAAPGNDSSVDTLLMISESDRSSRDQRTEAEAQWVSDGGLLG</sequence>
<dbReference type="RefSeq" id="WP_064856053.1">
    <property type="nucleotide sequence ID" value="NZ_LZIM01000064.1"/>
</dbReference>
<proteinExistence type="predicted"/>
<evidence type="ECO:0000256" key="1">
    <source>
        <dbReference type="SAM" id="MobiDB-lite"/>
    </source>
</evidence>
<dbReference type="EMBL" id="LZIN01000075">
    <property type="protein sequence ID" value="OBG03009.1"/>
    <property type="molecule type" value="Genomic_DNA"/>
</dbReference>
<gene>
    <name evidence="2" type="ORF">A5771_13715</name>
</gene>
<evidence type="ECO:0000313" key="2">
    <source>
        <dbReference type="EMBL" id="OBG03009.1"/>
    </source>
</evidence>
<organism evidence="2 3">
    <name type="scientific">Mycolicibacter sinensis (strain JDM601)</name>
    <name type="common">Mycobacterium sinense</name>
    <dbReference type="NCBI Taxonomy" id="875328"/>
    <lineage>
        <taxon>Bacteria</taxon>
        <taxon>Bacillati</taxon>
        <taxon>Actinomycetota</taxon>
        <taxon>Actinomycetes</taxon>
        <taxon>Mycobacteriales</taxon>
        <taxon>Mycobacteriaceae</taxon>
        <taxon>Mycolicibacter</taxon>
    </lineage>
</organism>
<reference evidence="3" key="1">
    <citation type="submission" date="2016-06" db="EMBL/GenBank/DDBJ databases">
        <authorList>
            <person name="Sutton G."/>
            <person name="Brinkac L."/>
            <person name="Sanka R."/>
            <person name="Adams M."/>
            <person name="Lau E."/>
            <person name="Mehaffy C."/>
            <person name="Tameris M."/>
            <person name="Hatherill M."/>
            <person name="Hanekom W."/>
            <person name="Mahomed H."/>
            <person name="Mcshane H."/>
        </authorList>
    </citation>
    <scope>NUCLEOTIDE SEQUENCE [LARGE SCALE GENOMIC DNA]</scope>
    <source>
        <strain evidence="3">852014-51077_SCH5608930-a</strain>
    </source>
</reference>
<dbReference type="Proteomes" id="UP000093985">
    <property type="component" value="Unassembled WGS sequence"/>
</dbReference>
<accession>A0A1A2EEV5</accession>
<feature type="compositionally biased region" description="Basic and acidic residues" evidence="1">
    <location>
        <begin position="150"/>
        <end position="161"/>
    </location>
</feature>
<name>A0A1A2EEV5_MYCSD</name>
<feature type="region of interest" description="Disordered" evidence="1">
    <location>
        <begin position="1"/>
        <end position="24"/>
    </location>
</feature>
<dbReference type="AlphaFoldDB" id="A0A1A2EEV5"/>
<evidence type="ECO:0000313" key="3">
    <source>
        <dbReference type="Proteomes" id="UP000093985"/>
    </source>
</evidence>
<dbReference type="OrthoDB" id="3785441at2"/>
<protein>
    <submittedName>
        <fullName evidence="2">Uncharacterized protein</fullName>
    </submittedName>
</protein>
<dbReference type="InterPro" id="IPR046036">
    <property type="entry name" value="DUF5994"/>
</dbReference>
<dbReference type="Pfam" id="PF19457">
    <property type="entry name" value="DUF5994"/>
    <property type="match status" value="1"/>
</dbReference>